<gene>
    <name evidence="4" type="ORF">FHP89_05530</name>
</gene>
<dbReference type="SUPFAM" id="SSF55729">
    <property type="entry name" value="Acyl-CoA N-acyltransferases (Nat)"/>
    <property type="match status" value="1"/>
</dbReference>
<dbReference type="PANTHER" id="PTHR43877">
    <property type="entry name" value="AMINOALKYLPHOSPHONATE N-ACETYLTRANSFERASE-RELATED-RELATED"/>
    <property type="match status" value="1"/>
</dbReference>
<name>A0A557SKI0_9RHOO</name>
<evidence type="ECO:0000256" key="1">
    <source>
        <dbReference type="ARBA" id="ARBA00022679"/>
    </source>
</evidence>
<keyword evidence="1 4" id="KW-0808">Transferase</keyword>
<evidence type="ECO:0000259" key="3">
    <source>
        <dbReference type="PROSITE" id="PS51186"/>
    </source>
</evidence>
<dbReference type="Pfam" id="PF00583">
    <property type="entry name" value="Acetyltransf_1"/>
    <property type="match status" value="1"/>
</dbReference>
<feature type="domain" description="N-acetyltransferase" evidence="3">
    <location>
        <begin position="1"/>
        <end position="165"/>
    </location>
</feature>
<dbReference type="GO" id="GO:0016747">
    <property type="term" value="F:acyltransferase activity, transferring groups other than amino-acyl groups"/>
    <property type="evidence" value="ECO:0007669"/>
    <property type="project" value="InterPro"/>
</dbReference>
<dbReference type="PROSITE" id="PS51186">
    <property type="entry name" value="GNAT"/>
    <property type="match status" value="1"/>
</dbReference>
<evidence type="ECO:0000256" key="2">
    <source>
        <dbReference type="ARBA" id="ARBA00023315"/>
    </source>
</evidence>
<dbReference type="AlphaFoldDB" id="A0A557SKI0"/>
<dbReference type="Proteomes" id="UP000318349">
    <property type="component" value="Unassembled WGS sequence"/>
</dbReference>
<dbReference type="InterPro" id="IPR016181">
    <property type="entry name" value="Acyl_CoA_acyltransferase"/>
</dbReference>
<dbReference type="InterPro" id="IPR050832">
    <property type="entry name" value="Bact_Acetyltransf"/>
</dbReference>
<accession>A0A557SKI0</accession>
<dbReference type="PANTHER" id="PTHR43877:SF2">
    <property type="entry name" value="AMINOALKYLPHOSPHONATE N-ACETYLTRANSFERASE-RELATED"/>
    <property type="match status" value="1"/>
</dbReference>
<evidence type="ECO:0000313" key="5">
    <source>
        <dbReference type="Proteomes" id="UP000318349"/>
    </source>
</evidence>
<keyword evidence="2" id="KW-0012">Acyltransferase</keyword>
<comment type="caution">
    <text evidence="4">The sequence shown here is derived from an EMBL/GenBank/DDBJ whole genome shotgun (WGS) entry which is preliminary data.</text>
</comment>
<dbReference type="CDD" id="cd04301">
    <property type="entry name" value="NAT_SF"/>
    <property type="match status" value="1"/>
</dbReference>
<proteinExistence type="predicted"/>
<organism evidence="4 5">
    <name type="scientific">Denitromonas halophila</name>
    <dbReference type="NCBI Taxonomy" id="1629404"/>
    <lineage>
        <taxon>Bacteria</taxon>
        <taxon>Pseudomonadati</taxon>
        <taxon>Pseudomonadota</taxon>
        <taxon>Betaproteobacteria</taxon>
        <taxon>Rhodocyclales</taxon>
        <taxon>Zoogloeaceae</taxon>
        <taxon>Denitromonas</taxon>
    </lineage>
</organism>
<sequence>MTITKVQSPAQIAAVANLAREIWTEHYAPIIGLAQVEYMLATFQSEQAIAGQIAGGYAYYLVTHGGQDVGYLALLENADGTTLMISKIYVTKAGRGGGFGRKLLDFAEDVCRERQIPALWLTVNKNNTGSVAWYTRMGFKNTGAIVQDIGAGFVMDDYRMEKTIGSHAPGV</sequence>
<dbReference type="EMBL" id="VMNI01000006">
    <property type="protein sequence ID" value="TVO77946.1"/>
    <property type="molecule type" value="Genomic_DNA"/>
</dbReference>
<dbReference type="Gene3D" id="3.40.630.30">
    <property type="match status" value="1"/>
</dbReference>
<reference evidence="4 5" key="1">
    <citation type="submission" date="2019-07" db="EMBL/GenBank/DDBJ databases">
        <title>The pathways for chlorine oxyanion respiration interact through the shared metabolite chlorate.</title>
        <authorList>
            <person name="Barnum T.P."/>
            <person name="Cheng Y."/>
            <person name="Hill K.A."/>
            <person name="Lucas L.N."/>
            <person name="Carlson H.K."/>
            <person name="Coates J.D."/>
        </authorList>
    </citation>
    <scope>NUCLEOTIDE SEQUENCE [LARGE SCALE GENOMIC DNA]</scope>
    <source>
        <strain evidence="4 5">SFB-1</strain>
    </source>
</reference>
<evidence type="ECO:0000313" key="4">
    <source>
        <dbReference type="EMBL" id="TVO77946.1"/>
    </source>
</evidence>
<dbReference type="InterPro" id="IPR000182">
    <property type="entry name" value="GNAT_dom"/>
</dbReference>
<protein>
    <submittedName>
        <fullName evidence="4">GNAT family N-acetyltransferase</fullName>
    </submittedName>
</protein>